<dbReference type="Gene3D" id="3.30.1340.30">
    <property type="match status" value="1"/>
</dbReference>
<evidence type="ECO:0000256" key="3">
    <source>
        <dbReference type="ARBA" id="ARBA00022475"/>
    </source>
</evidence>
<dbReference type="STRING" id="1548547.BA177_12265"/>
<gene>
    <name evidence="10" type="ORF">BA177_12265</name>
</gene>
<dbReference type="KEGG" id="woc:BA177_12265"/>
<keyword evidence="7" id="KW-0997">Cell inner membrane</keyword>
<dbReference type="InterPro" id="IPR006685">
    <property type="entry name" value="MscS_channel_2nd"/>
</dbReference>
<dbReference type="InterPro" id="IPR011066">
    <property type="entry name" value="MscS_channel_C_sf"/>
</dbReference>
<dbReference type="Pfam" id="PF00924">
    <property type="entry name" value="MS_channel_2nd"/>
    <property type="match status" value="1"/>
</dbReference>
<dbReference type="InterPro" id="IPR023408">
    <property type="entry name" value="MscS_beta-dom_sf"/>
</dbReference>
<keyword evidence="5 7" id="KW-1133">Transmembrane helix</keyword>
<dbReference type="SUPFAM" id="SSF82689">
    <property type="entry name" value="Mechanosensitive channel protein MscS (YggB), C-terminal domain"/>
    <property type="match status" value="1"/>
</dbReference>
<dbReference type="Gene3D" id="3.30.70.100">
    <property type="match status" value="1"/>
</dbReference>
<protein>
    <recommendedName>
        <fullName evidence="7">Small-conductance mechanosensitive channel</fullName>
    </recommendedName>
</protein>
<feature type="transmembrane region" description="Helical" evidence="7">
    <location>
        <begin position="117"/>
        <end position="137"/>
    </location>
</feature>
<evidence type="ECO:0000256" key="4">
    <source>
        <dbReference type="ARBA" id="ARBA00022692"/>
    </source>
</evidence>
<comment type="subcellular location">
    <subcellularLocation>
        <location evidence="7">Cell inner membrane</location>
        <topology evidence="7">Multi-pass membrane protein</topology>
    </subcellularLocation>
    <subcellularLocation>
        <location evidence="1">Cell membrane</location>
        <topology evidence="1">Multi-pass membrane protein</topology>
    </subcellularLocation>
</comment>
<dbReference type="SUPFAM" id="SSF50182">
    <property type="entry name" value="Sm-like ribonucleoproteins"/>
    <property type="match status" value="1"/>
</dbReference>
<feature type="region of interest" description="Disordered" evidence="8">
    <location>
        <begin position="415"/>
        <end position="435"/>
    </location>
</feature>
<dbReference type="SUPFAM" id="SSF82861">
    <property type="entry name" value="Mechanosensitive channel protein MscS (YggB), transmembrane region"/>
    <property type="match status" value="1"/>
</dbReference>
<dbReference type="InterPro" id="IPR011014">
    <property type="entry name" value="MscS_channel_TM-2"/>
</dbReference>
<comment type="caution">
    <text evidence="7">Lacks conserved residue(s) required for the propagation of feature annotation.</text>
</comment>
<feature type="transmembrane region" description="Helical" evidence="7">
    <location>
        <begin position="182"/>
        <end position="202"/>
    </location>
</feature>
<dbReference type="Gene3D" id="2.30.30.60">
    <property type="match status" value="1"/>
</dbReference>
<keyword evidence="7" id="KW-0406">Ion transport</keyword>
<evidence type="ECO:0000256" key="2">
    <source>
        <dbReference type="ARBA" id="ARBA00008017"/>
    </source>
</evidence>
<evidence type="ECO:0000256" key="7">
    <source>
        <dbReference type="RuleBase" id="RU369025"/>
    </source>
</evidence>
<dbReference type="PROSITE" id="PS50914">
    <property type="entry name" value="BON"/>
    <property type="match status" value="1"/>
</dbReference>
<feature type="transmembrane region" description="Helical" evidence="7">
    <location>
        <begin position="157"/>
        <end position="175"/>
    </location>
</feature>
<evidence type="ECO:0000256" key="5">
    <source>
        <dbReference type="ARBA" id="ARBA00022989"/>
    </source>
</evidence>
<evidence type="ECO:0000256" key="6">
    <source>
        <dbReference type="ARBA" id="ARBA00023136"/>
    </source>
</evidence>
<dbReference type="PANTHER" id="PTHR30221">
    <property type="entry name" value="SMALL-CONDUCTANCE MECHANOSENSITIVE CHANNEL"/>
    <property type="match status" value="1"/>
</dbReference>
<dbReference type="AlphaFoldDB" id="A0A193LL76"/>
<sequence length="435" mass="47516">MSATAQQNAESQPEVEQRVIDVDATENRDAAIEQRIEKIYSQIESLSDVSVEVQEGVVTLGGQTANEAQARRAVELAERVAGVVTLEDDIARTLDVEGNLAPVVDDLKQSARDFQRALPLLAIALTILIVVAWLGHRLARWQSLWYRIAPNPFLGDLLAQAVRIIAFFIGLVIALDLMGASALIGTILGGAGVIGLAIGFAVRDTLENYISSIMLSLRQPFRAGDHVVVNQHEGIVVRLTSRATILMTTDGNHLRIPNSDVFKAVILNYSRNPERRFTFELGIDANDDPLAAINTGVAAIEELDFVLKEPGPSAKIETVGDSNIVIWFGAWLDQKETDFGRGRSLAIRAAKDALEAKGFTLPEPVYRIRFDDSAAAANLEATSRLRISESSRVMKSDAADAVLDTRPDDHLEKMISEEREQDSGTDLLDQSKPVE</sequence>
<dbReference type="Pfam" id="PF04972">
    <property type="entry name" value="BON"/>
    <property type="match status" value="1"/>
</dbReference>
<keyword evidence="7" id="KW-0407">Ion channel</keyword>
<dbReference type="GO" id="GO:0008381">
    <property type="term" value="F:mechanosensitive monoatomic ion channel activity"/>
    <property type="evidence" value="ECO:0007669"/>
    <property type="project" value="InterPro"/>
</dbReference>
<keyword evidence="7" id="KW-0813">Transport</keyword>
<dbReference type="InterPro" id="IPR006686">
    <property type="entry name" value="MscS_channel_CS"/>
</dbReference>
<evidence type="ECO:0000259" key="9">
    <source>
        <dbReference type="PROSITE" id="PS50914"/>
    </source>
</evidence>
<dbReference type="InterPro" id="IPR007055">
    <property type="entry name" value="BON_dom"/>
</dbReference>
<dbReference type="PANTHER" id="PTHR30221:SF1">
    <property type="entry name" value="SMALL-CONDUCTANCE MECHANOSENSITIVE CHANNEL"/>
    <property type="match status" value="1"/>
</dbReference>
<keyword evidence="4 7" id="KW-0812">Transmembrane</keyword>
<name>A0A193LL76_9GAMM</name>
<dbReference type="GO" id="GO:0005886">
    <property type="term" value="C:plasma membrane"/>
    <property type="evidence" value="ECO:0007669"/>
    <property type="project" value="UniProtKB-SubCell"/>
</dbReference>
<keyword evidence="6 7" id="KW-0472">Membrane</keyword>
<evidence type="ECO:0000313" key="11">
    <source>
        <dbReference type="Proteomes" id="UP000092695"/>
    </source>
</evidence>
<dbReference type="InterPro" id="IPR010920">
    <property type="entry name" value="LSM_dom_sf"/>
</dbReference>
<evidence type="ECO:0000256" key="1">
    <source>
        <dbReference type="ARBA" id="ARBA00004651"/>
    </source>
</evidence>
<comment type="similarity">
    <text evidence="2 7">Belongs to the MscS (TC 1.A.23) family.</text>
</comment>
<organism evidence="10 11">
    <name type="scientific">Woeseia oceani</name>
    <dbReference type="NCBI Taxonomy" id="1548547"/>
    <lineage>
        <taxon>Bacteria</taxon>
        <taxon>Pseudomonadati</taxon>
        <taxon>Pseudomonadota</taxon>
        <taxon>Gammaproteobacteria</taxon>
        <taxon>Woeseiales</taxon>
        <taxon>Woeseiaceae</taxon>
        <taxon>Woeseia</taxon>
    </lineage>
</organism>
<dbReference type="Proteomes" id="UP000092695">
    <property type="component" value="Chromosome"/>
</dbReference>
<evidence type="ECO:0000313" key="10">
    <source>
        <dbReference type="EMBL" id="ANO53206.1"/>
    </source>
</evidence>
<dbReference type="Gene3D" id="1.10.287.1260">
    <property type="match status" value="1"/>
</dbReference>
<dbReference type="EMBL" id="CP016268">
    <property type="protein sequence ID" value="ANO53206.1"/>
    <property type="molecule type" value="Genomic_DNA"/>
</dbReference>
<evidence type="ECO:0000256" key="8">
    <source>
        <dbReference type="SAM" id="MobiDB-lite"/>
    </source>
</evidence>
<keyword evidence="3" id="KW-1003">Cell membrane</keyword>
<dbReference type="PROSITE" id="PS01246">
    <property type="entry name" value="UPF0003"/>
    <property type="match status" value="1"/>
</dbReference>
<comment type="function">
    <text evidence="7">Mechanosensitive channel that participates in the regulation of osmotic pressure changes within the cell, opening in response to stretch forces in the membrane lipid bilayer, without the need for other proteins. Contributes to normal resistance to hypoosmotic shock. Forms an ion channel of 1.0 nanosiemens conductance with a slight preference for anions.</text>
</comment>
<accession>A0A193LL76</accession>
<feature type="domain" description="BON" evidence="9">
    <location>
        <begin position="28"/>
        <end position="94"/>
    </location>
</feature>
<dbReference type="InterPro" id="IPR045275">
    <property type="entry name" value="MscS_archaea/bacteria_type"/>
</dbReference>
<comment type="subunit">
    <text evidence="7">Homoheptamer.</text>
</comment>
<reference evidence="10 11" key="1">
    <citation type="submission" date="2016-06" db="EMBL/GenBank/DDBJ databases">
        <title>Complete genome sequence of a deep-branching marine Gamma Proteobacterium Woeseia oceani type strain XK5.</title>
        <authorList>
            <person name="Mu D."/>
            <person name="Du Z."/>
        </authorList>
    </citation>
    <scope>NUCLEOTIDE SEQUENCE [LARGE SCALE GENOMIC DNA]</scope>
    <source>
        <strain evidence="10 11">XK5</strain>
    </source>
</reference>
<proteinExistence type="inferred from homology"/>
<keyword evidence="11" id="KW-1185">Reference proteome</keyword>